<evidence type="ECO:0000313" key="7">
    <source>
        <dbReference type="Proteomes" id="UP000199344"/>
    </source>
</evidence>
<reference evidence="6 7" key="1">
    <citation type="submission" date="2016-10" db="EMBL/GenBank/DDBJ databases">
        <authorList>
            <person name="de Groot N.N."/>
        </authorList>
    </citation>
    <scope>NUCLEOTIDE SEQUENCE [LARGE SCALE GENOMIC DNA]</scope>
    <source>
        <strain evidence="6 7">DSM 22220</strain>
    </source>
</reference>
<keyword evidence="1" id="KW-0963">Cytoplasm</keyword>
<keyword evidence="3 6" id="KW-0489">Methyltransferase</keyword>
<dbReference type="PANTHER" id="PTHR31760:SF0">
    <property type="entry name" value="S-ADENOSYL-L-METHIONINE-DEPENDENT METHYLTRANSFERASES SUPERFAMILY PROTEIN"/>
    <property type="match status" value="1"/>
</dbReference>
<keyword evidence="5" id="KW-0949">S-adenosyl-L-methionine</keyword>
<evidence type="ECO:0000256" key="2">
    <source>
        <dbReference type="ARBA" id="ARBA00022552"/>
    </source>
</evidence>
<dbReference type="STRING" id="591205.SAMN05421538_101665"/>
<evidence type="ECO:0000256" key="5">
    <source>
        <dbReference type="ARBA" id="ARBA00022691"/>
    </source>
</evidence>
<dbReference type="InterPro" id="IPR029063">
    <property type="entry name" value="SAM-dependent_MTases_sf"/>
</dbReference>
<proteinExistence type="predicted"/>
<evidence type="ECO:0000256" key="1">
    <source>
        <dbReference type="ARBA" id="ARBA00022490"/>
    </source>
</evidence>
<dbReference type="Proteomes" id="UP000199344">
    <property type="component" value="Unassembled WGS sequence"/>
</dbReference>
<protein>
    <submittedName>
        <fullName evidence="6">16S rRNA (Guanine527-N7)-methyltransferase</fullName>
    </submittedName>
</protein>
<dbReference type="Gene3D" id="3.40.50.150">
    <property type="entry name" value="Vaccinia Virus protein VP39"/>
    <property type="match status" value="1"/>
</dbReference>
<dbReference type="SUPFAM" id="SSF53335">
    <property type="entry name" value="S-adenosyl-L-methionine-dependent methyltransferases"/>
    <property type="match status" value="1"/>
</dbReference>
<dbReference type="InterPro" id="IPR003682">
    <property type="entry name" value="rRNA_ssu_MeTfrase_G"/>
</dbReference>
<dbReference type="Pfam" id="PF02527">
    <property type="entry name" value="GidB"/>
    <property type="match status" value="1"/>
</dbReference>
<evidence type="ECO:0000313" key="6">
    <source>
        <dbReference type="EMBL" id="SDD46555.1"/>
    </source>
</evidence>
<keyword evidence="7" id="KW-1185">Reference proteome</keyword>
<sequence length="131" mass="14705">MPGVVVAILAHAQPLTVTLVESDRRKAAFLTTARRELDLSNLHIRCQRIETIPDAAHDFVSARALASVKNLLPNLARQLASQGEAWLLKGRSWRGEVELARQDWSFDMEVFPSATDPESVVLKLRNIERHV</sequence>
<dbReference type="AlphaFoldDB" id="A0A1G6V103"/>
<dbReference type="EMBL" id="FNAH01000001">
    <property type="protein sequence ID" value="SDD46555.1"/>
    <property type="molecule type" value="Genomic_DNA"/>
</dbReference>
<gene>
    <name evidence="6" type="ORF">SAMN05421538_101665</name>
</gene>
<organism evidence="6 7">
    <name type="scientific">Paracoccus isoporae</name>
    <dbReference type="NCBI Taxonomy" id="591205"/>
    <lineage>
        <taxon>Bacteria</taxon>
        <taxon>Pseudomonadati</taxon>
        <taxon>Pseudomonadota</taxon>
        <taxon>Alphaproteobacteria</taxon>
        <taxon>Rhodobacterales</taxon>
        <taxon>Paracoccaceae</taxon>
        <taxon>Paracoccus</taxon>
    </lineage>
</organism>
<dbReference type="GO" id="GO:0070043">
    <property type="term" value="F:rRNA (guanine-N7-)-methyltransferase activity"/>
    <property type="evidence" value="ECO:0007669"/>
    <property type="project" value="TreeGrafter"/>
</dbReference>
<keyword evidence="2" id="KW-0698">rRNA processing</keyword>
<keyword evidence="4 6" id="KW-0808">Transferase</keyword>
<name>A0A1G6V103_9RHOB</name>
<evidence type="ECO:0000256" key="4">
    <source>
        <dbReference type="ARBA" id="ARBA00022679"/>
    </source>
</evidence>
<dbReference type="PANTHER" id="PTHR31760">
    <property type="entry name" value="S-ADENOSYL-L-METHIONINE-DEPENDENT METHYLTRANSFERASES SUPERFAMILY PROTEIN"/>
    <property type="match status" value="1"/>
</dbReference>
<dbReference type="GO" id="GO:0005829">
    <property type="term" value="C:cytosol"/>
    <property type="evidence" value="ECO:0007669"/>
    <property type="project" value="TreeGrafter"/>
</dbReference>
<evidence type="ECO:0000256" key="3">
    <source>
        <dbReference type="ARBA" id="ARBA00022603"/>
    </source>
</evidence>
<accession>A0A1G6V103</accession>